<evidence type="ECO:0000313" key="2">
    <source>
        <dbReference type="Proteomes" id="UP001059950"/>
    </source>
</evidence>
<evidence type="ECO:0000313" key="1">
    <source>
        <dbReference type="EMBL" id="UTW02893.1"/>
    </source>
</evidence>
<sequence length="302" mass="34439">MNYLTLLKSLLTITCLFPLVVLEASPKQIWKDGIDYIEVSGKESLPVTNHSYQLETKKLARILSQLKIVDKTSDDGINQKNETLVFTDKEISILAQGISKALNQTTNGEVVKFSVSDFRNVYLGSKRLSVSGTVFVHDHKLNIIFGEVHVDLQRKYVRDGKGVSNSRFASNVELSNFKLNTGDFLVPGEHDWQLQNFVGAARVDERYDWLSIDLNKEYDYFQQISNSQTYLSEAQKAQQQADNYLLEERIKKLEAVSAPTLSVSRIESSVELRLKKIKVLYLQGDIPEEIYLEKLREIVNDL</sequence>
<reference evidence="1" key="1">
    <citation type="submission" date="2021-04" db="EMBL/GenBank/DDBJ databases">
        <title>Oceanospirillales bacteria with DddD are important DMSP degraders in coastal seawater.</title>
        <authorList>
            <person name="Liu J."/>
        </authorList>
    </citation>
    <scope>NUCLEOTIDE SEQUENCE</scope>
    <source>
        <strain evidence="1">GY6</strain>
    </source>
</reference>
<proteinExistence type="predicted"/>
<keyword evidence="2" id="KW-1185">Reference proteome</keyword>
<protein>
    <submittedName>
        <fullName evidence="1">Uncharacterized protein</fullName>
    </submittedName>
</protein>
<organism evidence="1 2">
    <name type="scientific">Amphritea atlantica</name>
    <dbReference type="NCBI Taxonomy" id="355243"/>
    <lineage>
        <taxon>Bacteria</taxon>
        <taxon>Pseudomonadati</taxon>
        <taxon>Pseudomonadota</taxon>
        <taxon>Gammaproteobacteria</taxon>
        <taxon>Oceanospirillales</taxon>
        <taxon>Oceanospirillaceae</taxon>
        <taxon>Amphritea</taxon>
    </lineage>
</organism>
<gene>
    <name evidence="1" type="ORF">KDX31_16395</name>
</gene>
<dbReference type="Proteomes" id="UP001059950">
    <property type="component" value="Chromosome"/>
</dbReference>
<name>A0ABY5GSG1_9GAMM</name>
<dbReference type="EMBL" id="CP073344">
    <property type="protein sequence ID" value="UTW02893.1"/>
    <property type="molecule type" value="Genomic_DNA"/>
</dbReference>
<accession>A0ABY5GSG1</accession>